<keyword evidence="3" id="KW-0732">Signal</keyword>
<evidence type="ECO:0000313" key="5">
    <source>
        <dbReference type="Proteomes" id="UP001219934"/>
    </source>
</evidence>
<evidence type="ECO:0000256" key="1">
    <source>
        <dbReference type="SAM" id="MobiDB-lite"/>
    </source>
</evidence>
<proteinExistence type="predicted"/>
<reference evidence="4" key="1">
    <citation type="submission" date="2022-11" db="EMBL/GenBank/DDBJ databases">
        <title>Chromosome-level genome of Pogonophryne albipinna.</title>
        <authorList>
            <person name="Jo E."/>
        </authorList>
    </citation>
    <scope>NUCLEOTIDE SEQUENCE</scope>
    <source>
        <strain evidence="4">SGF0006</strain>
        <tissue evidence="4">Muscle</tissue>
    </source>
</reference>
<feature type="chain" id="PRO_5042259541" evidence="3">
    <location>
        <begin position="17"/>
        <end position="457"/>
    </location>
</feature>
<evidence type="ECO:0000256" key="2">
    <source>
        <dbReference type="SAM" id="Phobius"/>
    </source>
</evidence>
<evidence type="ECO:0000256" key="3">
    <source>
        <dbReference type="SAM" id="SignalP"/>
    </source>
</evidence>
<keyword evidence="2" id="KW-0472">Membrane</keyword>
<dbReference type="Proteomes" id="UP001219934">
    <property type="component" value="Unassembled WGS sequence"/>
</dbReference>
<comment type="caution">
    <text evidence="4">The sequence shown here is derived from an EMBL/GenBank/DDBJ whole genome shotgun (WGS) entry which is preliminary data.</text>
</comment>
<accession>A0AAD6FST5</accession>
<organism evidence="4 5">
    <name type="scientific">Pogonophryne albipinna</name>
    <dbReference type="NCBI Taxonomy" id="1090488"/>
    <lineage>
        <taxon>Eukaryota</taxon>
        <taxon>Metazoa</taxon>
        <taxon>Chordata</taxon>
        <taxon>Craniata</taxon>
        <taxon>Vertebrata</taxon>
        <taxon>Euteleostomi</taxon>
        <taxon>Actinopterygii</taxon>
        <taxon>Neopterygii</taxon>
        <taxon>Teleostei</taxon>
        <taxon>Neoteleostei</taxon>
        <taxon>Acanthomorphata</taxon>
        <taxon>Eupercaria</taxon>
        <taxon>Perciformes</taxon>
        <taxon>Notothenioidei</taxon>
        <taxon>Pogonophryne</taxon>
    </lineage>
</organism>
<name>A0AAD6FST5_9TELE</name>
<feature type="transmembrane region" description="Helical" evidence="2">
    <location>
        <begin position="307"/>
        <end position="327"/>
    </location>
</feature>
<feature type="signal peptide" evidence="3">
    <location>
        <begin position="1"/>
        <end position="16"/>
    </location>
</feature>
<gene>
    <name evidence="4" type="ORF">JOQ06_023433</name>
</gene>
<dbReference type="EMBL" id="JAPTMU010000003">
    <property type="protein sequence ID" value="KAJ4945755.1"/>
    <property type="molecule type" value="Genomic_DNA"/>
</dbReference>
<feature type="compositionally biased region" description="Polar residues" evidence="1">
    <location>
        <begin position="369"/>
        <end position="379"/>
    </location>
</feature>
<feature type="region of interest" description="Disordered" evidence="1">
    <location>
        <begin position="359"/>
        <end position="429"/>
    </location>
</feature>
<sequence>MLLLFLTLSCVTFGSSFTHLEITKKCYGSFLKMPFMYTPPIFDGRMFFTPSNGGSRKLVMDKGESKDPRLKIYLTSVQFTYLTVRDEGTFSVSKDDNTVQDIIHLEVIDCNDKVTKNYRGSYSFDIPTPAEYLEFIPLQSVDLPQVLWNRSDPATNTGGRGRLKRGTWEMKNLNQDDMGHYHTIGKDNALLGWVLLEVAATKDNYKIKEQELLLMRYPFSDTLWTVTFKAEGEEYEETLLKAGGLHRGYQSDSGRWTLPDRTRLKAHGIEISPVEVSDSGTFRFRDQGGHLAKIVELEVYGDPDHTFVFVGIAVGIFLALLVCCCCVRKCCCQKSSSKVVETAPPTATVPASYYPAVNQPAGTRHTARPATNYSYQPYSQAPRGPTAEPSVNVHVNPLQPEGAPLGRQEVDGGSAPGSSFLSSDPGPRFEMKLTSPLPLSAESNFPHVYTSAKLNFL</sequence>
<protein>
    <submittedName>
        <fullName evidence="4">Uncharacterized protein</fullName>
    </submittedName>
</protein>
<dbReference type="AlphaFoldDB" id="A0AAD6FST5"/>
<keyword evidence="5" id="KW-1185">Reference proteome</keyword>
<evidence type="ECO:0000313" key="4">
    <source>
        <dbReference type="EMBL" id="KAJ4945755.1"/>
    </source>
</evidence>
<keyword evidence="2" id="KW-0812">Transmembrane</keyword>
<keyword evidence="2" id="KW-1133">Transmembrane helix</keyword>